<gene>
    <name evidence="1" type="ORF">FJT64_026887</name>
</gene>
<protein>
    <submittedName>
        <fullName evidence="1">Uncharacterized protein</fullName>
    </submittedName>
</protein>
<evidence type="ECO:0000313" key="2">
    <source>
        <dbReference type="Proteomes" id="UP000440578"/>
    </source>
</evidence>
<organism evidence="1 2">
    <name type="scientific">Amphibalanus amphitrite</name>
    <name type="common">Striped barnacle</name>
    <name type="synonym">Balanus amphitrite</name>
    <dbReference type="NCBI Taxonomy" id="1232801"/>
    <lineage>
        <taxon>Eukaryota</taxon>
        <taxon>Metazoa</taxon>
        <taxon>Ecdysozoa</taxon>
        <taxon>Arthropoda</taxon>
        <taxon>Crustacea</taxon>
        <taxon>Multicrustacea</taxon>
        <taxon>Cirripedia</taxon>
        <taxon>Thoracica</taxon>
        <taxon>Thoracicalcarea</taxon>
        <taxon>Balanomorpha</taxon>
        <taxon>Balanoidea</taxon>
        <taxon>Balanidae</taxon>
        <taxon>Amphibalaninae</taxon>
        <taxon>Amphibalanus</taxon>
    </lineage>
</organism>
<evidence type="ECO:0000313" key="1">
    <source>
        <dbReference type="EMBL" id="KAF0300638.1"/>
    </source>
</evidence>
<proteinExistence type="predicted"/>
<reference evidence="1 2" key="1">
    <citation type="submission" date="2019-07" db="EMBL/GenBank/DDBJ databases">
        <title>Draft genome assembly of a fouling barnacle, Amphibalanus amphitrite (Darwin, 1854): The first reference genome for Thecostraca.</title>
        <authorList>
            <person name="Kim W."/>
        </authorList>
    </citation>
    <scope>NUCLEOTIDE SEQUENCE [LARGE SCALE GENOMIC DNA]</scope>
    <source>
        <strain evidence="1">SNU_AA5</strain>
        <tissue evidence="1">Soma without cirri and trophi</tissue>
    </source>
</reference>
<name>A0A6A4WF49_AMPAM</name>
<dbReference type="EMBL" id="VIIS01001247">
    <property type="protein sequence ID" value="KAF0300638.1"/>
    <property type="molecule type" value="Genomic_DNA"/>
</dbReference>
<dbReference type="AlphaFoldDB" id="A0A6A4WF49"/>
<keyword evidence="2" id="KW-1185">Reference proteome</keyword>
<sequence length="141" mass="16499">MFVTSRHSEYFGCEGAKSVFKRRRAALAGSDRAEYKEANRLCRAAIRRDCRAWYEREIRENSRGGLWRVLRPVIGRKQQQCDIPRITPNAWRHHSAEKTESSPCWSRCLRDHIIGWMAAARRPLQPVPALAWARRRGSPQR</sequence>
<dbReference type="Proteomes" id="UP000440578">
    <property type="component" value="Unassembled WGS sequence"/>
</dbReference>
<accession>A0A6A4WF49</accession>
<comment type="caution">
    <text evidence="1">The sequence shown here is derived from an EMBL/GenBank/DDBJ whole genome shotgun (WGS) entry which is preliminary data.</text>
</comment>